<dbReference type="InterPro" id="IPR024077">
    <property type="entry name" value="Neurolysin/TOP_dom2"/>
</dbReference>
<dbReference type="GO" id="GO:0008241">
    <property type="term" value="F:peptidyl-dipeptidase activity"/>
    <property type="evidence" value="ECO:0007669"/>
    <property type="project" value="UniProtKB-EC"/>
</dbReference>
<proteinExistence type="inferred from homology"/>
<evidence type="ECO:0000259" key="8">
    <source>
        <dbReference type="Pfam" id="PF01432"/>
    </source>
</evidence>
<dbReference type="SUPFAM" id="SSF55486">
    <property type="entry name" value="Metalloproteases ('zincins'), catalytic domain"/>
    <property type="match status" value="1"/>
</dbReference>
<keyword evidence="6 7" id="KW-0482">Metalloprotease</keyword>
<reference evidence="10" key="1">
    <citation type="submission" date="2006-02" db="EMBL/GenBank/DDBJ databases">
        <title>Complete sequence of chromosome of Rhodoferax ferrireducens DSM 15236.</title>
        <authorList>
            <person name="Copeland A."/>
            <person name="Lucas S."/>
            <person name="Lapidus A."/>
            <person name="Barry K."/>
            <person name="Detter J.C."/>
            <person name="Glavina del Rio T."/>
            <person name="Hammon N."/>
            <person name="Israni S."/>
            <person name="Pitluck S."/>
            <person name="Brettin T."/>
            <person name="Bruce D."/>
            <person name="Han C."/>
            <person name="Tapia R."/>
            <person name="Gilna P."/>
            <person name="Kiss H."/>
            <person name="Schmutz J."/>
            <person name="Larimer F."/>
            <person name="Land M."/>
            <person name="Kyrpides N."/>
            <person name="Ivanova N."/>
            <person name="Richardson P."/>
        </authorList>
    </citation>
    <scope>NUCLEOTIDE SEQUENCE [LARGE SCALE GENOMIC DNA]</scope>
    <source>
        <strain evidence="10">ATCC BAA-621 / DSM 15236 / T118</strain>
    </source>
</reference>
<evidence type="ECO:0000256" key="6">
    <source>
        <dbReference type="ARBA" id="ARBA00023049"/>
    </source>
</evidence>
<comment type="cofactor">
    <cofactor evidence="7">
        <name>Zn(2+)</name>
        <dbReference type="ChEBI" id="CHEBI:29105"/>
    </cofactor>
    <text evidence="7">Binds 1 zinc ion.</text>
</comment>
<dbReference type="Gene3D" id="1.10.1370.10">
    <property type="entry name" value="Neurolysin, domain 3"/>
    <property type="match status" value="1"/>
</dbReference>
<keyword evidence="2 7" id="KW-0645">Protease</keyword>
<keyword evidence="5 7" id="KW-0862">Zinc</keyword>
<evidence type="ECO:0000256" key="4">
    <source>
        <dbReference type="ARBA" id="ARBA00022801"/>
    </source>
</evidence>
<dbReference type="eggNOG" id="COG0339">
    <property type="taxonomic scope" value="Bacteria"/>
</dbReference>
<evidence type="ECO:0000256" key="7">
    <source>
        <dbReference type="RuleBase" id="RU003435"/>
    </source>
</evidence>
<dbReference type="PANTHER" id="PTHR43660">
    <property type="entry name" value="DIPEPTIDYL CARBOXYPEPTIDASE"/>
    <property type="match status" value="1"/>
</dbReference>
<dbReference type="AlphaFoldDB" id="Q21ZL4"/>
<dbReference type="InterPro" id="IPR034005">
    <property type="entry name" value="M3A_DCP"/>
</dbReference>
<dbReference type="HOGENOM" id="CLU_001805_4_0_4"/>
<dbReference type="InterPro" id="IPR001567">
    <property type="entry name" value="Pept_M3A_M3B_dom"/>
</dbReference>
<dbReference type="GO" id="GO:0004180">
    <property type="term" value="F:carboxypeptidase activity"/>
    <property type="evidence" value="ECO:0007669"/>
    <property type="project" value="UniProtKB-KW"/>
</dbReference>
<comment type="similarity">
    <text evidence="1 7">Belongs to the peptidase M3 family.</text>
</comment>
<evidence type="ECO:0000313" key="9">
    <source>
        <dbReference type="EMBL" id="ABD68789.1"/>
    </source>
</evidence>
<dbReference type="InterPro" id="IPR024079">
    <property type="entry name" value="MetalloPept_cat_dom_sf"/>
</dbReference>
<keyword evidence="4 7" id="KW-0378">Hydrolase</keyword>
<dbReference type="CDD" id="cd06456">
    <property type="entry name" value="M3A_DCP"/>
    <property type="match status" value="1"/>
</dbReference>
<dbReference type="Gene3D" id="3.40.390.10">
    <property type="entry name" value="Collagenase (Catalytic Domain)"/>
    <property type="match status" value="1"/>
</dbReference>
<name>Q21ZL4_ALBFT</name>
<evidence type="ECO:0000256" key="1">
    <source>
        <dbReference type="ARBA" id="ARBA00006040"/>
    </source>
</evidence>
<evidence type="ECO:0000256" key="3">
    <source>
        <dbReference type="ARBA" id="ARBA00022723"/>
    </source>
</evidence>
<dbReference type="GO" id="GO:0005829">
    <property type="term" value="C:cytosol"/>
    <property type="evidence" value="ECO:0007669"/>
    <property type="project" value="TreeGrafter"/>
</dbReference>
<evidence type="ECO:0000256" key="2">
    <source>
        <dbReference type="ARBA" id="ARBA00022670"/>
    </source>
</evidence>
<gene>
    <name evidence="9" type="ordered locus">Rfer_1048</name>
</gene>
<dbReference type="InterPro" id="IPR045090">
    <property type="entry name" value="Pept_M3A_M3B"/>
</dbReference>
<keyword evidence="3 7" id="KW-0479">Metal-binding</keyword>
<sequence>MTSVTCAAPAINPLLQDWSGPYGLPPFAAVQPDHFLPAFDVALAAHLAEIDAIAGNPEPASFTNTMQAFDESGRLRSRTELLFHNLTASETSPALQALEREMAPRQAAHNNAVYMNATLFQRIDSLYDQRNSLALDAEQLRLVERVHLDFVRAGAKLAPEARQRYGAVMQELAGLCAQFGQNVLADEASFVLELKDEADLVGLPKFVLAAAESASTQRGLPVGSHVITLSPSLAEPFLTFSARRDLRELIWRARVARGAHTGSHDNRPVAARIMALRQEQAALHGYASYADYELVDRMAGQPSAVIELLMQAWEPAKAQANADREALVAMAKSLGEPQELTAWDWRYLAQKVREQRYSLDDAEVKPYFALDNMINAMFDCAHRLFGISFVEQQGHALHHPDARLWEVRGGGDELVGLFIGDNYARPSKRSGAWMSVFRSQSGHAGGTLPIVINNNNFAKAAPTLLSFADVRTLFHEFGHGLHGLLSKAKYERLAGTRVLRDYVEFPSQLFENWALEDEVLTRHARHYATGESLGAALLAKLKAARHFDQAWQTVQYVGPALIDMALHSLPNGSPVDIAQFELQQCQLLGVPPDIGLRHHLSHFQHLFSGASYAAGYYVYMWAEVLEADGFDAFTQASNPFDPETAALLLRHVYSAGNTQEPMAAFRAFRGRDPQVAPMLKKRGLLSA</sequence>
<dbReference type="GO" id="GO:0006508">
    <property type="term" value="P:proteolysis"/>
    <property type="evidence" value="ECO:0007669"/>
    <property type="project" value="UniProtKB-KW"/>
</dbReference>
<dbReference type="EMBL" id="CP000267">
    <property type="protein sequence ID" value="ABD68789.1"/>
    <property type="molecule type" value="Genomic_DNA"/>
</dbReference>
<dbReference type="Pfam" id="PF01432">
    <property type="entry name" value="Peptidase_M3"/>
    <property type="match status" value="1"/>
</dbReference>
<dbReference type="GO" id="GO:0004222">
    <property type="term" value="F:metalloendopeptidase activity"/>
    <property type="evidence" value="ECO:0007669"/>
    <property type="project" value="InterPro"/>
</dbReference>
<accession>Q21ZL4</accession>
<evidence type="ECO:0000313" key="10">
    <source>
        <dbReference type="Proteomes" id="UP000008332"/>
    </source>
</evidence>
<dbReference type="EC" id="3.4.15.5" evidence="9"/>
<organism evidence="9 10">
    <name type="scientific">Albidiferax ferrireducens (strain ATCC BAA-621 / DSM 15236 / T118)</name>
    <name type="common">Rhodoferax ferrireducens</name>
    <dbReference type="NCBI Taxonomy" id="338969"/>
    <lineage>
        <taxon>Bacteria</taxon>
        <taxon>Pseudomonadati</taxon>
        <taxon>Pseudomonadota</taxon>
        <taxon>Betaproteobacteria</taxon>
        <taxon>Burkholderiales</taxon>
        <taxon>Comamonadaceae</taxon>
        <taxon>Rhodoferax</taxon>
    </lineage>
</organism>
<keyword evidence="10" id="KW-1185">Reference proteome</keyword>
<keyword evidence="9" id="KW-0121">Carboxypeptidase</keyword>
<dbReference type="RefSeq" id="WP_011463358.1">
    <property type="nucleotide sequence ID" value="NC_007908.1"/>
</dbReference>
<dbReference type="KEGG" id="rfr:Rfer_1048"/>
<protein>
    <submittedName>
        <fullName evidence="9">Peptidyl-dipeptidase Dcp. Metallo peptidase. MEROPS family M03A</fullName>
        <ecNumber evidence="9">3.4.15.5</ecNumber>
    </submittedName>
</protein>
<dbReference type="PANTHER" id="PTHR43660:SF1">
    <property type="entry name" value="DIPEPTIDYL CARBOXYPEPTIDASE"/>
    <property type="match status" value="1"/>
</dbReference>
<feature type="domain" description="Peptidase M3A/M3B catalytic" evidence="8">
    <location>
        <begin position="239"/>
        <end position="683"/>
    </location>
</feature>
<dbReference type="GO" id="GO:0046872">
    <property type="term" value="F:metal ion binding"/>
    <property type="evidence" value="ECO:0007669"/>
    <property type="project" value="UniProtKB-UniRule"/>
</dbReference>
<dbReference type="Proteomes" id="UP000008332">
    <property type="component" value="Chromosome"/>
</dbReference>
<dbReference type="OrthoDB" id="9773538at2"/>
<evidence type="ECO:0000256" key="5">
    <source>
        <dbReference type="ARBA" id="ARBA00022833"/>
    </source>
</evidence>